<evidence type="ECO:0000313" key="3">
    <source>
        <dbReference type="Proteomes" id="UP000070463"/>
    </source>
</evidence>
<dbReference type="AlphaFoldDB" id="A0A133UVR1"/>
<evidence type="ECO:0008006" key="4">
    <source>
        <dbReference type="Google" id="ProtNLM"/>
    </source>
</evidence>
<evidence type="ECO:0000313" key="2">
    <source>
        <dbReference type="EMBL" id="KXA98246.1"/>
    </source>
</evidence>
<keyword evidence="1" id="KW-1133">Transmembrane helix</keyword>
<keyword evidence="3" id="KW-1185">Reference proteome</keyword>
<reference evidence="2 3" key="1">
    <citation type="journal article" date="2016" name="Sci. Rep.">
        <title>Metabolic traits of an uncultured archaeal lineage -MSBL1- from brine pools of the Red Sea.</title>
        <authorList>
            <person name="Mwirichia R."/>
            <person name="Alam I."/>
            <person name="Rashid M."/>
            <person name="Vinu M."/>
            <person name="Ba-Alawi W."/>
            <person name="Anthony Kamau A."/>
            <person name="Kamanda Ngugi D."/>
            <person name="Goker M."/>
            <person name="Klenk H.P."/>
            <person name="Bajic V."/>
            <person name="Stingl U."/>
        </authorList>
    </citation>
    <scope>NUCLEOTIDE SEQUENCE [LARGE SCALE GENOMIC DNA]</scope>
    <source>
        <strain evidence="2">SCGC-AAA259I09</strain>
    </source>
</reference>
<feature type="transmembrane region" description="Helical" evidence="1">
    <location>
        <begin position="69"/>
        <end position="87"/>
    </location>
</feature>
<keyword evidence="1" id="KW-0812">Transmembrane</keyword>
<dbReference type="EMBL" id="LHXR01000005">
    <property type="protein sequence ID" value="KXA98246.1"/>
    <property type="molecule type" value="Genomic_DNA"/>
</dbReference>
<evidence type="ECO:0000256" key="1">
    <source>
        <dbReference type="SAM" id="Phobius"/>
    </source>
</evidence>
<accession>A0A133UVR1</accession>
<comment type="caution">
    <text evidence="2">The sequence shown here is derived from an EMBL/GenBank/DDBJ whole genome shotgun (WGS) entry which is preliminary data.</text>
</comment>
<proteinExistence type="predicted"/>
<name>A0A133UVR1_9EURY</name>
<feature type="transmembrane region" description="Helical" evidence="1">
    <location>
        <begin position="39"/>
        <end position="57"/>
    </location>
</feature>
<keyword evidence="1" id="KW-0472">Membrane</keyword>
<gene>
    <name evidence="2" type="ORF">AKJ37_00840</name>
</gene>
<organism evidence="2 3">
    <name type="scientific">candidate division MSBL1 archaeon SCGC-AAA259I09</name>
    <dbReference type="NCBI Taxonomy" id="1698267"/>
    <lineage>
        <taxon>Archaea</taxon>
        <taxon>Methanobacteriati</taxon>
        <taxon>Methanobacteriota</taxon>
        <taxon>candidate division MSBL1</taxon>
    </lineage>
</organism>
<protein>
    <recommendedName>
        <fullName evidence="4">DUF5683 domain-containing protein</fullName>
    </recommendedName>
</protein>
<sequence length="101" mass="11614">MRIRDRVRKILKRKSPWLAALLNLMPGLGYLYAGKKKLLGLSLVAFIWTWITAVGRSMSQGGIHEISPFLLYWASIGAPLFMLFAFARDAYLEIKEENKRE</sequence>
<dbReference type="Proteomes" id="UP000070463">
    <property type="component" value="Unassembled WGS sequence"/>
</dbReference>